<dbReference type="PANTHER" id="PTHR21152">
    <property type="entry name" value="AMINOTRANSFERASE CLASS V"/>
    <property type="match status" value="1"/>
</dbReference>
<dbReference type="InterPro" id="IPR015421">
    <property type="entry name" value="PyrdxlP-dep_Trfase_major"/>
</dbReference>
<comment type="similarity">
    <text evidence="2 6">Belongs to the class-V pyridoxal-phosphate-dependent aminotransferase family.</text>
</comment>
<reference evidence="10" key="2">
    <citation type="submission" date="2020-11" db="EMBL/GenBank/DDBJ databases">
        <authorList>
            <person name="Cecchin M."/>
            <person name="Marcolungo L."/>
            <person name="Rossato M."/>
            <person name="Girolomoni L."/>
            <person name="Cosentino E."/>
            <person name="Cuine S."/>
            <person name="Li-Beisson Y."/>
            <person name="Delledonne M."/>
            <person name="Ballottari M."/>
        </authorList>
    </citation>
    <scope>NUCLEOTIDE SEQUENCE</scope>
    <source>
        <strain evidence="10">211/11P</strain>
        <tissue evidence="10">Whole cell</tissue>
    </source>
</reference>
<evidence type="ECO:0000313" key="10">
    <source>
        <dbReference type="EMBL" id="KAI3429691.1"/>
    </source>
</evidence>
<dbReference type="PANTHER" id="PTHR21152:SF24">
    <property type="entry name" value="ALANINE--GLYOXYLATE AMINOTRANSFERASE 1"/>
    <property type="match status" value="1"/>
</dbReference>
<dbReference type="InterPro" id="IPR015422">
    <property type="entry name" value="PyrdxlP-dep_Trfase_small"/>
</dbReference>
<evidence type="ECO:0000256" key="2">
    <source>
        <dbReference type="ARBA" id="ARBA00009236"/>
    </source>
</evidence>
<dbReference type="InterPro" id="IPR000192">
    <property type="entry name" value="Aminotrans_V_dom"/>
</dbReference>
<keyword evidence="5" id="KW-0663">Pyridoxal phosphate</keyword>
<dbReference type="AlphaFoldDB" id="A0A9D4TML6"/>
<dbReference type="FunFam" id="3.40.640.10:FF:000054">
    <property type="entry name" value="Serine--glyoxylate aminotransferase"/>
    <property type="match status" value="1"/>
</dbReference>
<keyword evidence="3" id="KW-0032">Aminotransferase</keyword>
<evidence type="ECO:0000256" key="3">
    <source>
        <dbReference type="ARBA" id="ARBA00022576"/>
    </source>
</evidence>
<feature type="region of interest" description="Disordered" evidence="8">
    <location>
        <begin position="26"/>
        <end position="49"/>
    </location>
</feature>
<keyword evidence="4" id="KW-0808">Transferase</keyword>
<sequence>MLTARLVRNGRKAFGAARTFSSLPAEAHDVASPSPDTRPAYSHTPAGRNHLFVPGPVNIHDSVLRAMHVPGQNHRDPWFPEFYKKCLSDLKMIFGTADGTPIIFPGTGTGGWESALTNTLSPGDRVVTFRYGLFSHLWVDMMQRLGLDVTVIEGRWGDGAYEDKLAEVLKADTGKKIKAVCVVHNETTTGVTSDIGEVRKTLDAASHPALLLVDGVSSIGALDFQFDNWCVDVAVTGSQKALSIPTGLAVVCASDKALGCMKTATSKRVYYDFADMLRLNPSGNVPYTPILPLLYGMEQSLNLLKEEGGMPAVAARHHRLAEGCRAAVAGWGLQTLCREPRWKSDSLTVIEVPEGIDSQKVVDIAYAKYNLSLGIGLADVKGKVFRIGHLGNMDELMLASALCGAEMALLDAGVKLTPGSGVARALEYWRSTAKVIPTREGLMQ</sequence>
<evidence type="ECO:0000256" key="7">
    <source>
        <dbReference type="RuleBase" id="RU004504"/>
    </source>
</evidence>
<dbReference type="GO" id="GO:0005777">
    <property type="term" value="C:peroxisome"/>
    <property type="evidence" value="ECO:0007669"/>
    <property type="project" value="TreeGrafter"/>
</dbReference>
<keyword evidence="11" id="KW-1185">Reference proteome</keyword>
<dbReference type="EMBL" id="SIDB01000008">
    <property type="protein sequence ID" value="KAI3429691.1"/>
    <property type="molecule type" value="Genomic_DNA"/>
</dbReference>
<dbReference type="GO" id="GO:0019265">
    <property type="term" value="P:glycine biosynthetic process, by transamination of glyoxylate"/>
    <property type="evidence" value="ECO:0007669"/>
    <property type="project" value="TreeGrafter"/>
</dbReference>
<comment type="cofactor">
    <cofactor evidence="1 7">
        <name>pyridoxal 5'-phosphate</name>
        <dbReference type="ChEBI" id="CHEBI:597326"/>
    </cofactor>
</comment>
<organism evidence="10 11">
    <name type="scientific">Chlorella vulgaris</name>
    <name type="common">Green alga</name>
    <dbReference type="NCBI Taxonomy" id="3077"/>
    <lineage>
        <taxon>Eukaryota</taxon>
        <taxon>Viridiplantae</taxon>
        <taxon>Chlorophyta</taxon>
        <taxon>core chlorophytes</taxon>
        <taxon>Trebouxiophyceae</taxon>
        <taxon>Chlorellales</taxon>
        <taxon>Chlorellaceae</taxon>
        <taxon>Chlorella clade</taxon>
        <taxon>Chlorella</taxon>
    </lineage>
</organism>
<dbReference type="Gene3D" id="3.90.1150.10">
    <property type="entry name" value="Aspartate Aminotransferase, domain 1"/>
    <property type="match status" value="1"/>
</dbReference>
<evidence type="ECO:0000256" key="1">
    <source>
        <dbReference type="ARBA" id="ARBA00001933"/>
    </source>
</evidence>
<dbReference type="GO" id="GO:0008453">
    <property type="term" value="F:alanine-glyoxylate transaminase activity"/>
    <property type="evidence" value="ECO:0007669"/>
    <property type="project" value="TreeGrafter"/>
</dbReference>
<dbReference type="GO" id="GO:0004760">
    <property type="term" value="F:L-serine-pyruvate transaminase activity"/>
    <property type="evidence" value="ECO:0007669"/>
    <property type="project" value="TreeGrafter"/>
</dbReference>
<dbReference type="PROSITE" id="PS00595">
    <property type="entry name" value="AA_TRANSFER_CLASS_5"/>
    <property type="match status" value="1"/>
</dbReference>
<evidence type="ECO:0000259" key="9">
    <source>
        <dbReference type="Pfam" id="PF00266"/>
    </source>
</evidence>
<dbReference type="Gene3D" id="3.40.640.10">
    <property type="entry name" value="Type I PLP-dependent aspartate aminotransferase-like (Major domain)"/>
    <property type="match status" value="1"/>
</dbReference>
<evidence type="ECO:0000256" key="4">
    <source>
        <dbReference type="ARBA" id="ARBA00022679"/>
    </source>
</evidence>
<dbReference type="Pfam" id="PF00266">
    <property type="entry name" value="Aminotran_5"/>
    <property type="match status" value="1"/>
</dbReference>
<evidence type="ECO:0000256" key="5">
    <source>
        <dbReference type="ARBA" id="ARBA00022898"/>
    </source>
</evidence>
<evidence type="ECO:0000256" key="6">
    <source>
        <dbReference type="RuleBase" id="RU004075"/>
    </source>
</evidence>
<accession>A0A9D4TML6</accession>
<feature type="domain" description="Aminotransferase class V" evidence="9">
    <location>
        <begin position="81"/>
        <end position="362"/>
    </location>
</feature>
<evidence type="ECO:0000313" key="11">
    <source>
        <dbReference type="Proteomes" id="UP001055712"/>
    </source>
</evidence>
<dbReference type="InterPro" id="IPR020578">
    <property type="entry name" value="Aminotrans_V_PyrdxlP_BS"/>
</dbReference>
<dbReference type="FunFam" id="3.90.1150.10:FF:000031">
    <property type="entry name" value="Serine--glyoxylate aminotransferase"/>
    <property type="match status" value="1"/>
</dbReference>
<dbReference type="InterPro" id="IPR015424">
    <property type="entry name" value="PyrdxlP-dep_Trfase"/>
</dbReference>
<dbReference type="SUPFAM" id="SSF53383">
    <property type="entry name" value="PLP-dependent transferases"/>
    <property type="match status" value="1"/>
</dbReference>
<proteinExistence type="inferred from homology"/>
<dbReference type="OrthoDB" id="7403325at2759"/>
<evidence type="ECO:0000256" key="8">
    <source>
        <dbReference type="SAM" id="MobiDB-lite"/>
    </source>
</evidence>
<reference evidence="10" key="1">
    <citation type="journal article" date="2019" name="Plant J.">
        <title>Chlorella vulgaris genome assembly and annotation reveals the molecular basis for metabolic acclimation to high light conditions.</title>
        <authorList>
            <person name="Cecchin M."/>
            <person name="Marcolungo L."/>
            <person name="Rossato M."/>
            <person name="Girolomoni L."/>
            <person name="Cosentino E."/>
            <person name="Cuine S."/>
            <person name="Li-Beisson Y."/>
            <person name="Delledonne M."/>
            <person name="Ballottari M."/>
        </authorList>
    </citation>
    <scope>NUCLEOTIDE SEQUENCE</scope>
    <source>
        <strain evidence="10">211/11P</strain>
    </source>
</reference>
<dbReference type="Proteomes" id="UP001055712">
    <property type="component" value="Unassembled WGS sequence"/>
</dbReference>
<gene>
    <name evidence="10" type="ORF">D9Q98_005776</name>
</gene>
<protein>
    <recommendedName>
        <fullName evidence="9">Aminotransferase class V domain-containing protein</fullName>
    </recommendedName>
</protein>
<comment type="caution">
    <text evidence="10">The sequence shown here is derived from an EMBL/GenBank/DDBJ whole genome shotgun (WGS) entry which is preliminary data.</text>
</comment>
<name>A0A9D4TML6_CHLVU</name>